<dbReference type="Proteomes" id="UP000887568">
    <property type="component" value="Unplaced"/>
</dbReference>
<evidence type="ECO:0000313" key="1">
    <source>
        <dbReference type="EnsemblMetazoa" id="XP_038062991.1"/>
    </source>
</evidence>
<dbReference type="GeneID" id="119733666"/>
<dbReference type="RefSeq" id="XP_038062991.1">
    <property type="nucleotide sequence ID" value="XM_038207063.1"/>
</dbReference>
<dbReference type="SUPFAM" id="SSF50249">
    <property type="entry name" value="Nucleic acid-binding proteins"/>
    <property type="match status" value="1"/>
</dbReference>
<dbReference type="OrthoDB" id="6193825at2759"/>
<name>A0A914AHI2_PATMI</name>
<proteinExistence type="predicted"/>
<dbReference type="InterPro" id="IPR012340">
    <property type="entry name" value="NA-bd_OB-fold"/>
</dbReference>
<protein>
    <submittedName>
        <fullName evidence="1">Uncharacterized protein</fullName>
    </submittedName>
</protein>
<dbReference type="AlphaFoldDB" id="A0A914AHI2"/>
<dbReference type="EnsemblMetazoa" id="XM_038207063.1">
    <property type="protein sequence ID" value="XP_038062991.1"/>
    <property type="gene ID" value="LOC119733666"/>
</dbReference>
<sequence>MCRLGMYRPPWPAWRNCEGTALERRKTLPFFCFCWIHNVGYVSHVSPVRAGPSYNLRSIDVEDATNKRKIQVNLWGEDNKQDIPQPGTLVTVQNLVTATYRDMVVLNATQETDIQETEMACSSSKVTIVAITEESGNIIFMDEKNTEYQTTVELFSECTHYVDIRDALHLLPLDVQVTVTNVRGKNNVTSIATYDSSDVDSQLPNNPSE</sequence>
<evidence type="ECO:0000313" key="2">
    <source>
        <dbReference type="Proteomes" id="UP000887568"/>
    </source>
</evidence>
<reference evidence="1" key="1">
    <citation type="submission" date="2022-11" db="UniProtKB">
        <authorList>
            <consortium name="EnsemblMetazoa"/>
        </authorList>
    </citation>
    <scope>IDENTIFICATION</scope>
</reference>
<keyword evidence="2" id="KW-1185">Reference proteome</keyword>
<accession>A0A914AHI2</accession>
<organism evidence="1 2">
    <name type="scientific">Patiria miniata</name>
    <name type="common">Bat star</name>
    <name type="synonym">Asterina miniata</name>
    <dbReference type="NCBI Taxonomy" id="46514"/>
    <lineage>
        <taxon>Eukaryota</taxon>
        <taxon>Metazoa</taxon>
        <taxon>Echinodermata</taxon>
        <taxon>Eleutherozoa</taxon>
        <taxon>Asterozoa</taxon>
        <taxon>Asteroidea</taxon>
        <taxon>Valvatacea</taxon>
        <taxon>Valvatida</taxon>
        <taxon>Asterinidae</taxon>
        <taxon>Patiria</taxon>
    </lineage>
</organism>
<dbReference type="Gene3D" id="2.40.50.140">
    <property type="entry name" value="Nucleic acid-binding proteins"/>
    <property type="match status" value="1"/>
</dbReference>